<dbReference type="Pfam" id="PF01968">
    <property type="entry name" value="Hydantoinase_A"/>
    <property type="match status" value="1"/>
</dbReference>
<dbReference type="Pfam" id="PF05378">
    <property type="entry name" value="Hydant_A_N"/>
    <property type="match status" value="1"/>
</dbReference>
<accession>A0AAI8YWD7</accession>
<evidence type="ECO:0000313" key="8">
    <source>
        <dbReference type="Proteomes" id="UP001296104"/>
    </source>
</evidence>
<evidence type="ECO:0000259" key="3">
    <source>
        <dbReference type="Pfam" id="PF01968"/>
    </source>
</evidence>
<organism evidence="7 8">
    <name type="scientific">Lecanosticta acicola</name>
    <dbReference type="NCBI Taxonomy" id="111012"/>
    <lineage>
        <taxon>Eukaryota</taxon>
        <taxon>Fungi</taxon>
        <taxon>Dikarya</taxon>
        <taxon>Ascomycota</taxon>
        <taxon>Pezizomycotina</taxon>
        <taxon>Dothideomycetes</taxon>
        <taxon>Dothideomycetidae</taxon>
        <taxon>Mycosphaerellales</taxon>
        <taxon>Mycosphaerellaceae</taxon>
        <taxon>Lecanosticta</taxon>
    </lineage>
</organism>
<comment type="caution">
    <text evidence="7">The sequence shown here is derived from an EMBL/GenBank/DDBJ whole genome shotgun (WGS) entry which is preliminary data.</text>
</comment>
<dbReference type="InterPro" id="IPR003692">
    <property type="entry name" value="Hydantoinase_B"/>
</dbReference>
<sequence>MGSMGASNGLKLKIAIDRGGTFTDCLGIVEGRKDDIVVKLLSQDPENYDDAPIEGIRRILEQATGRPFPRKEKLDVSSFSELSVRMGTTVATNALLERKGEKVALLITSGFKDALRIGTQSRPKLFDLNIVRPDVLYEDVVEVDERVTIEEYQQNPQPDPVKLQAALQTDPDLCKGVSGEVVRVLKRIKRDDVRRDLQRLFDGGYRSIAVCLVHSYTFQEHELAIQEIAKEIGFTQISLSSQLLPMIKLTSRGTSATADAYLTPVLQRYIEGFRDGFEDRLTSDTVRCEFMQSDGGLVAFDKFSGLRAILSGPAGGVVGIANSCFDQKERVPIIGFDMGGTSTDVSRFDGKLEHTFENVIAGVTVMAPQLDINTVAAGGGSILFWKNGLFVVGPESAGAHPGPACYRKGGPLTVTDANLFLGRLLPESFPKIFGPRENEALDVEVTRTKFRELTDQINAETGQSKTAEEIALGFIEVANESMAKPIRLLTEARGFDTSAHHLASFGGAGGQHACAIAASLSIQTVVIHRYSSILSAYGMALADLVHEAQEPATGVVDCTSLVEIVKRVASLKLKVTEALIKDGVAADRVSHEVYLNLRYQGTDNTLMVLEPEDGDFLNAFCSEHEREFGFTFPDRKILIEDIRVRGIGESLSLPAESPNAELSEIEKQLVDTQQATARTPVTFAATGTVKTPVFQLESLSPGTTIPGPAIIIDSTQTLVVEPGSTATILSKHVILDVSPREQKVVSANVVDPIRLSVFGHRFMAIAEQMGRMFQKTSVSTNIKERLDFSCAVFSPDGRLVANAPHVPVHLGSMEYAVRFQHEQLRGKLQPGDHICTNHPVAGGTHLPDITIITPVWDDAGANIIFYVASRGHHAEIGGIHPGSMPSDSRMLYEEGAMTMGFKIVSAGQFDEVMVRRFLYDDPASYPGCSGTRTYKDNVSDLKAAIAANQKGAQLINSLVEEYTLPVVHFYMDAIKSNAEIAVRNFLRDVGRKTKGKPLIFSDFMDDGTEIHLEVAIDTATGDSTFDFTGTGRETFNCLNAPKAIAHSAIIYCLRALINQDIPLNQGCLAPIKVIIPERSLLNPSEYAAVCAGNPITSQRITDVVLGAFGACAASQGCCNIISFGTGGLDATGREVPGFGVGETICGGSGAGPTWNGTSGVHVHMTNTRITDAEVYELRYPIILRQFSIREGSCGQGQFRGGDGVLREIEFRMPLSVSMLSERRVIRPYGMAGGQPGQAGLNLYARKEADGSERIINIGGKMEMNAQPGERILIHTPGGGGYGAPGDGDGDGHASGDASRGVLSKALANIGFTPRGSVHAWTVAAEAAQ</sequence>
<dbReference type="GO" id="GO:0006749">
    <property type="term" value="P:glutathione metabolic process"/>
    <property type="evidence" value="ECO:0007669"/>
    <property type="project" value="TreeGrafter"/>
</dbReference>
<dbReference type="InterPro" id="IPR008040">
    <property type="entry name" value="Hydant_A_N"/>
</dbReference>
<protein>
    <submittedName>
        <fullName evidence="7">Related to 5-oxo-L-prolinase</fullName>
    </submittedName>
</protein>
<dbReference type="Pfam" id="PF19278">
    <property type="entry name" value="Hydant_A_C"/>
    <property type="match status" value="1"/>
</dbReference>
<proteinExistence type="inferred from homology"/>
<feature type="domain" description="Hydantoinase/oxoprolinase N-terminal" evidence="5">
    <location>
        <begin position="13"/>
        <end position="233"/>
    </location>
</feature>
<dbReference type="PANTHER" id="PTHR11365:SF2">
    <property type="entry name" value="5-OXOPROLINASE"/>
    <property type="match status" value="1"/>
</dbReference>
<dbReference type="GO" id="GO:0017168">
    <property type="term" value="F:5-oxoprolinase (ATP-hydrolyzing) activity"/>
    <property type="evidence" value="ECO:0007669"/>
    <property type="project" value="TreeGrafter"/>
</dbReference>
<dbReference type="EMBL" id="CAVMBE010000015">
    <property type="protein sequence ID" value="CAK3947631.1"/>
    <property type="molecule type" value="Genomic_DNA"/>
</dbReference>
<dbReference type="Proteomes" id="UP001296104">
    <property type="component" value="Unassembled WGS sequence"/>
</dbReference>
<keyword evidence="8" id="KW-1185">Reference proteome</keyword>
<evidence type="ECO:0000313" key="7">
    <source>
        <dbReference type="EMBL" id="CAK3947631.1"/>
    </source>
</evidence>
<feature type="domain" description="Hydantoinase B/oxoprolinase" evidence="4">
    <location>
        <begin position="751"/>
        <end position="1284"/>
    </location>
</feature>
<reference evidence="7" key="1">
    <citation type="submission" date="2023-11" db="EMBL/GenBank/DDBJ databases">
        <authorList>
            <person name="Alioto T."/>
            <person name="Alioto T."/>
            <person name="Gomez Garrido J."/>
        </authorList>
    </citation>
    <scope>NUCLEOTIDE SEQUENCE</scope>
</reference>
<feature type="region of interest" description="Disordered" evidence="2">
    <location>
        <begin position="1276"/>
        <end position="1297"/>
    </location>
</feature>
<name>A0AAI8YWD7_9PEZI</name>
<feature type="domain" description="Hydantoinase A/oxoprolinase" evidence="3">
    <location>
        <begin position="252"/>
        <end position="547"/>
    </location>
</feature>
<dbReference type="PANTHER" id="PTHR11365">
    <property type="entry name" value="5-OXOPROLINASE RELATED"/>
    <property type="match status" value="1"/>
</dbReference>
<evidence type="ECO:0000259" key="4">
    <source>
        <dbReference type="Pfam" id="PF02538"/>
    </source>
</evidence>
<evidence type="ECO:0000256" key="1">
    <source>
        <dbReference type="ARBA" id="ARBA00010403"/>
    </source>
</evidence>
<evidence type="ECO:0000259" key="6">
    <source>
        <dbReference type="Pfam" id="PF19278"/>
    </source>
</evidence>
<feature type="domain" description="Acetophenone carboxylase-like C-terminal" evidence="6">
    <location>
        <begin position="566"/>
        <end position="736"/>
    </location>
</feature>
<dbReference type="InterPro" id="IPR002821">
    <property type="entry name" value="Hydantoinase_A"/>
</dbReference>
<dbReference type="InterPro" id="IPR049517">
    <property type="entry name" value="ACX-like_C"/>
</dbReference>
<dbReference type="Pfam" id="PF02538">
    <property type="entry name" value="Hydantoinase_B"/>
    <property type="match status" value="1"/>
</dbReference>
<dbReference type="InterPro" id="IPR045079">
    <property type="entry name" value="Oxoprolinase-like"/>
</dbReference>
<gene>
    <name evidence="7" type="ORF">LECACI_7A003212</name>
</gene>
<evidence type="ECO:0000256" key="2">
    <source>
        <dbReference type="SAM" id="MobiDB-lite"/>
    </source>
</evidence>
<dbReference type="GO" id="GO:0005829">
    <property type="term" value="C:cytosol"/>
    <property type="evidence" value="ECO:0007669"/>
    <property type="project" value="TreeGrafter"/>
</dbReference>
<feature type="compositionally biased region" description="Gly residues" evidence="2">
    <location>
        <begin position="1276"/>
        <end position="1286"/>
    </location>
</feature>
<comment type="similarity">
    <text evidence="1">Belongs to the oxoprolinase family.</text>
</comment>
<evidence type="ECO:0000259" key="5">
    <source>
        <dbReference type="Pfam" id="PF05378"/>
    </source>
</evidence>